<evidence type="ECO:0000313" key="3">
    <source>
        <dbReference type="Proteomes" id="UP001176883"/>
    </source>
</evidence>
<keyword evidence="2" id="KW-0808">Transferase</keyword>
<comment type="caution">
    <text evidence="2">The sequence shown here is derived from an EMBL/GenBank/DDBJ whole genome shotgun (WGS) entry which is preliminary data.</text>
</comment>
<sequence>MQRKKHPHSTNHNLKFKCIDARFIKLEEKFDLIFSNEALHWIKNHGTFVKNIIPLLTNKGTIVFRMVGRGATEDLINVLDEVKSRPQFSKYFTSFEFMKNFE</sequence>
<dbReference type="Gene3D" id="3.40.50.150">
    <property type="entry name" value="Vaccinia Virus protein VP39"/>
    <property type="match status" value="1"/>
</dbReference>
<dbReference type="EMBL" id="JAUOEK010000017">
    <property type="protein sequence ID" value="MDO5968277.1"/>
    <property type="molecule type" value="Genomic_DNA"/>
</dbReference>
<dbReference type="InterPro" id="IPR023149">
    <property type="entry name" value="Trans_acon_MeTrfase_C"/>
</dbReference>
<evidence type="ECO:0000259" key="1">
    <source>
        <dbReference type="Pfam" id="PF08241"/>
    </source>
</evidence>
<dbReference type="Proteomes" id="UP001176883">
    <property type="component" value="Unassembled WGS sequence"/>
</dbReference>
<feature type="domain" description="Methyltransferase type 11" evidence="1">
    <location>
        <begin position="8"/>
        <end position="64"/>
    </location>
</feature>
<dbReference type="GO" id="GO:0008168">
    <property type="term" value="F:methyltransferase activity"/>
    <property type="evidence" value="ECO:0007669"/>
    <property type="project" value="UniProtKB-KW"/>
</dbReference>
<name>A0ABT8W5C7_9FLAO</name>
<keyword evidence="3" id="KW-1185">Reference proteome</keyword>
<accession>A0ABT8W5C7</accession>
<keyword evidence="2" id="KW-0489">Methyltransferase</keyword>
<dbReference type="SUPFAM" id="SSF53335">
    <property type="entry name" value="S-adenosyl-L-methionine-dependent methyltransferases"/>
    <property type="match status" value="1"/>
</dbReference>
<dbReference type="InterPro" id="IPR013216">
    <property type="entry name" value="Methyltransf_11"/>
</dbReference>
<dbReference type="InterPro" id="IPR029063">
    <property type="entry name" value="SAM-dependent_MTases_sf"/>
</dbReference>
<proteinExistence type="predicted"/>
<organism evidence="2 3">
    <name type="scientific">Flavivirga aquimarina</name>
    <dbReference type="NCBI Taxonomy" id="2027862"/>
    <lineage>
        <taxon>Bacteria</taxon>
        <taxon>Pseudomonadati</taxon>
        <taxon>Bacteroidota</taxon>
        <taxon>Flavobacteriia</taxon>
        <taxon>Flavobacteriales</taxon>
        <taxon>Flavobacteriaceae</taxon>
        <taxon>Flavivirga</taxon>
    </lineage>
</organism>
<protein>
    <submittedName>
        <fullName evidence="2">Methyltransferase domain-containing protein</fullName>
    </submittedName>
</protein>
<dbReference type="Pfam" id="PF08241">
    <property type="entry name" value="Methyltransf_11"/>
    <property type="match status" value="1"/>
</dbReference>
<gene>
    <name evidence="2" type="ORF">Q4Q35_00515</name>
</gene>
<dbReference type="GO" id="GO:0032259">
    <property type="term" value="P:methylation"/>
    <property type="evidence" value="ECO:0007669"/>
    <property type="project" value="UniProtKB-KW"/>
</dbReference>
<reference evidence="2" key="1">
    <citation type="submission" date="2023-07" db="EMBL/GenBank/DDBJ databases">
        <title>Two novel species in the genus Flavivirga.</title>
        <authorList>
            <person name="Kwon K."/>
        </authorList>
    </citation>
    <scope>NUCLEOTIDE SEQUENCE</scope>
    <source>
        <strain evidence="2">KCTC 52353</strain>
    </source>
</reference>
<evidence type="ECO:0000313" key="2">
    <source>
        <dbReference type="EMBL" id="MDO5968277.1"/>
    </source>
</evidence>
<dbReference type="Gene3D" id="1.10.150.290">
    <property type="entry name" value="S-adenosyl-L-methionine-dependent methyltransferases"/>
    <property type="match status" value="1"/>
</dbReference>